<feature type="non-terminal residue" evidence="3">
    <location>
        <position position="110"/>
    </location>
</feature>
<organism evidence="3 4">
    <name type="scientific">Schistosoma japonicum</name>
    <name type="common">Blood fluke</name>
    <dbReference type="NCBI Taxonomy" id="6182"/>
    <lineage>
        <taxon>Eukaryota</taxon>
        <taxon>Metazoa</taxon>
        <taxon>Spiralia</taxon>
        <taxon>Lophotrochozoa</taxon>
        <taxon>Platyhelminthes</taxon>
        <taxon>Trematoda</taxon>
        <taxon>Digenea</taxon>
        <taxon>Strigeidida</taxon>
        <taxon>Schistosomatoidea</taxon>
        <taxon>Schistosomatidae</taxon>
        <taxon>Schistosoma</taxon>
    </lineage>
</organism>
<comment type="caution">
    <text evidence="3">The sequence shown here is derived from an EMBL/GenBank/DDBJ whole genome shotgun (WGS) entry which is preliminary data.</text>
</comment>
<evidence type="ECO:0000313" key="3">
    <source>
        <dbReference type="EMBL" id="TNN05469.1"/>
    </source>
</evidence>
<dbReference type="EMBL" id="SKCS01000527">
    <property type="protein sequence ID" value="TNN05469.1"/>
    <property type="molecule type" value="Genomic_DNA"/>
</dbReference>
<reference evidence="3 4" key="1">
    <citation type="submission" date="2019-03" db="EMBL/GenBank/DDBJ databases">
        <title>An improved genome assembly of the fluke Schistosoma japonicum.</title>
        <authorList>
            <person name="Hu W."/>
            <person name="Luo F."/>
            <person name="Yin M."/>
            <person name="Mo X."/>
            <person name="Sun C."/>
            <person name="Wu Q."/>
            <person name="Zhu B."/>
            <person name="Xiang M."/>
            <person name="Wang J."/>
            <person name="Wang Y."/>
            <person name="Zhang T."/>
            <person name="Xu B."/>
            <person name="Zheng H."/>
            <person name="Feng Z."/>
        </authorList>
    </citation>
    <scope>NUCLEOTIDE SEQUENCE [LARGE SCALE GENOMIC DNA]</scope>
    <source>
        <strain evidence="3">HuSjv2</strain>
        <tissue evidence="3">Worms</tissue>
    </source>
</reference>
<sequence>NIRAIQLMPAPTNVSALRSFLGLVSYYSAFVPSMHVIRSPLNHLLHKDVTWNWTPDCEAAFNKLQSIISSRLLLTHYDPSMPIIVAADASASGLGAVISHQFSDSSEKAI</sequence>
<dbReference type="OrthoDB" id="5807442at2759"/>
<keyword evidence="4" id="KW-1185">Reference proteome</keyword>
<accession>A0A4Z2CMI3</accession>
<evidence type="ECO:0000313" key="4">
    <source>
        <dbReference type="Proteomes" id="UP000311919"/>
    </source>
</evidence>
<feature type="domain" description="Reverse transcriptase/retrotransposon-derived protein RNase H-like" evidence="2">
    <location>
        <begin position="53"/>
        <end position="109"/>
    </location>
</feature>
<dbReference type="STRING" id="6182.A0A4Z2CMI3"/>
<feature type="non-terminal residue" evidence="3">
    <location>
        <position position="1"/>
    </location>
</feature>
<evidence type="ECO:0000259" key="2">
    <source>
        <dbReference type="Pfam" id="PF17919"/>
    </source>
</evidence>
<dbReference type="PANTHER" id="PTHR37984">
    <property type="entry name" value="PROTEIN CBG26694"/>
    <property type="match status" value="1"/>
</dbReference>
<dbReference type="Gene3D" id="3.30.70.270">
    <property type="match status" value="1"/>
</dbReference>
<dbReference type="AlphaFoldDB" id="A0A4Z2CMI3"/>
<dbReference type="InterPro" id="IPR050951">
    <property type="entry name" value="Retrovirus_Pol_polyprotein"/>
</dbReference>
<dbReference type="InterPro" id="IPR043128">
    <property type="entry name" value="Rev_trsase/Diguanyl_cyclase"/>
</dbReference>
<dbReference type="SUPFAM" id="SSF56672">
    <property type="entry name" value="DNA/RNA polymerases"/>
    <property type="match status" value="1"/>
</dbReference>
<dbReference type="InterPro" id="IPR041577">
    <property type="entry name" value="RT_RNaseH_2"/>
</dbReference>
<gene>
    <name evidence="3" type="ORF">EWB00_009237</name>
</gene>
<proteinExistence type="predicted"/>
<evidence type="ECO:0000256" key="1">
    <source>
        <dbReference type="ARBA" id="ARBA00023268"/>
    </source>
</evidence>
<protein>
    <submittedName>
        <fullName evidence="3">Transposon Tf2-11 polyprotein</fullName>
    </submittedName>
</protein>
<dbReference type="PANTHER" id="PTHR37984:SF5">
    <property type="entry name" value="PROTEIN NYNRIN-LIKE"/>
    <property type="match status" value="1"/>
</dbReference>
<keyword evidence="1" id="KW-0511">Multifunctional enzyme</keyword>
<dbReference type="Pfam" id="PF17919">
    <property type="entry name" value="RT_RNaseH_2"/>
    <property type="match status" value="1"/>
</dbReference>
<dbReference type="GO" id="GO:0003824">
    <property type="term" value="F:catalytic activity"/>
    <property type="evidence" value="ECO:0007669"/>
    <property type="project" value="UniProtKB-KW"/>
</dbReference>
<dbReference type="FunFam" id="3.30.70.270:FF:000020">
    <property type="entry name" value="Transposon Tf2-6 polyprotein-like Protein"/>
    <property type="match status" value="1"/>
</dbReference>
<name>A0A4Z2CMI3_SCHJA</name>
<dbReference type="Proteomes" id="UP000311919">
    <property type="component" value="Unassembled WGS sequence"/>
</dbReference>
<dbReference type="InterPro" id="IPR043502">
    <property type="entry name" value="DNA/RNA_pol_sf"/>
</dbReference>